<dbReference type="InterPro" id="IPR019927">
    <property type="entry name" value="Ribosomal_uL3_bac/org-type"/>
</dbReference>
<protein>
    <recommendedName>
        <fullName evidence="4">Large ribosomal subunit protein uL3m</fullName>
    </recommendedName>
</protein>
<evidence type="ECO:0000256" key="3">
    <source>
        <dbReference type="ARBA" id="ARBA00023274"/>
    </source>
</evidence>
<feature type="region of interest" description="Disordered" evidence="5">
    <location>
        <begin position="135"/>
        <end position="160"/>
    </location>
</feature>
<proteinExistence type="inferred from homology"/>
<feature type="region of interest" description="Disordered" evidence="5">
    <location>
        <begin position="218"/>
        <end position="240"/>
    </location>
</feature>
<dbReference type="SUPFAM" id="SSF50447">
    <property type="entry name" value="Translation proteins"/>
    <property type="match status" value="1"/>
</dbReference>
<evidence type="ECO:0000256" key="5">
    <source>
        <dbReference type="SAM" id="MobiDB-lite"/>
    </source>
</evidence>
<evidence type="ECO:0000256" key="1">
    <source>
        <dbReference type="ARBA" id="ARBA00006540"/>
    </source>
</evidence>
<dbReference type="GO" id="GO:0006412">
    <property type="term" value="P:translation"/>
    <property type="evidence" value="ECO:0007669"/>
    <property type="project" value="InterPro"/>
</dbReference>
<accession>A0A8H3ESL7</accession>
<dbReference type="NCBIfam" id="TIGR03625">
    <property type="entry name" value="L3_bact"/>
    <property type="match status" value="1"/>
</dbReference>
<comment type="similarity">
    <text evidence="1">Belongs to the universal ribosomal protein uL3 family.</text>
</comment>
<comment type="caution">
    <text evidence="6">The sequence shown here is derived from an EMBL/GenBank/DDBJ whole genome shotgun (WGS) entry which is preliminary data.</text>
</comment>
<keyword evidence="7" id="KW-1185">Reference proteome</keyword>
<evidence type="ECO:0000313" key="7">
    <source>
        <dbReference type="Proteomes" id="UP000664169"/>
    </source>
</evidence>
<feature type="compositionally biased region" description="Polar residues" evidence="5">
    <location>
        <begin position="231"/>
        <end position="240"/>
    </location>
</feature>
<dbReference type="AlphaFoldDB" id="A0A8H3ESL7"/>
<dbReference type="PANTHER" id="PTHR11229">
    <property type="entry name" value="50S RIBOSOMAL PROTEIN L3"/>
    <property type="match status" value="1"/>
</dbReference>
<dbReference type="InterPro" id="IPR000597">
    <property type="entry name" value="Ribosomal_uL3"/>
</dbReference>
<gene>
    <name evidence="6" type="ORF">GOMPHAMPRED_007223</name>
</gene>
<dbReference type="FunFam" id="2.40.30.10:FF:000004">
    <property type="entry name" value="50S ribosomal protein L3"/>
    <property type="match status" value="1"/>
</dbReference>
<dbReference type="GO" id="GO:0005762">
    <property type="term" value="C:mitochondrial large ribosomal subunit"/>
    <property type="evidence" value="ECO:0007669"/>
    <property type="project" value="TreeGrafter"/>
</dbReference>
<evidence type="ECO:0000256" key="2">
    <source>
        <dbReference type="ARBA" id="ARBA00022980"/>
    </source>
</evidence>
<dbReference type="OrthoDB" id="274683at2759"/>
<evidence type="ECO:0000256" key="4">
    <source>
        <dbReference type="ARBA" id="ARBA00035209"/>
    </source>
</evidence>
<name>A0A8H3ESL7_9LECA</name>
<dbReference type="PANTHER" id="PTHR11229:SF8">
    <property type="entry name" value="LARGE RIBOSOMAL SUBUNIT PROTEIN UL3M"/>
    <property type="match status" value="1"/>
</dbReference>
<dbReference type="Gene3D" id="2.40.30.10">
    <property type="entry name" value="Translation factors"/>
    <property type="match status" value="2"/>
</dbReference>
<sequence>MPLRTGVLGKKKGMSSIFDPETGHRTPVTIVQMDRVQVVGHKTEAKHGYYAVQIGHGHRSPKNETRAMLGVYEQVGLSIKEEIVEFMVKDASGLPPIGTLLPPSWFRVGEFVDAKSNCKGKGFAGVMKKWGMKGQDRSHGVSLTHRSMGSAGQSQGGGSRVYPGKKMAGRMGGQQVTVYNCKIVQADDANGLIVLHGCIAGPKGCTVKLQDARRKPWPDVPSVPLELLPGSTPQSVTEAA</sequence>
<dbReference type="EMBL" id="CAJPDQ010000006">
    <property type="protein sequence ID" value="CAF9910893.1"/>
    <property type="molecule type" value="Genomic_DNA"/>
</dbReference>
<dbReference type="InterPro" id="IPR009000">
    <property type="entry name" value="Transl_B-barrel_sf"/>
</dbReference>
<evidence type="ECO:0000313" key="6">
    <source>
        <dbReference type="EMBL" id="CAF9910893.1"/>
    </source>
</evidence>
<reference evidence="6" key="1">
    <citation type="submission" date="2021-03" db="EMBL/GenBank/DDBJ databases">
        <authorList>
            <person name="Tagirdzhanova G."/>
        </authorList>
    </citation>
    <scope>NUCLEOTIDE SEQUENCE</scope>
</reference>
<dbReference type="Pfam" id="PF00297">
    <property type="entry name" value="Ribosomal_L3"/>
    <property type="match status" value="1"/>
</dbReference>
<organism evidence="6 7">
    <name type="scientific">Gomphillus americanus</name>
    <dbReference type="NCBI Taxonomy" id="1940652"/>
    <lineage>
        <taxon>Eukaryota</taxon>
        <taxon>Fungi</taxon>
        <taxon>Dikarya</taxon>
        <taxon>Ascomycota</taxon>
        <taxon>Pezizomycotina</taxon>
        <taxon>Lecanoromycetes</taxon>
        <taxon>OSLEUM clade</taxon>
        <taxon>Ostropomycetidae</taxon>
        <taxon>Ostropales</taxon>
        <taxon>Graphidaceae</taxon>
        <taxon>Gomphilloideae</taxon>
        <taxon>Gomphillus</taxon>
    </lineage>
</organism>
<dbReference type="Proteomes" id="UP000664169">
    <property type="component" value="Unassembled WGS sequence"/>
</dbReference>
<keyword evidence="2" id="KW-0689">Ribosomal protein</keyword>
<dbReference type="GO" id="GO:0003735">
    <property type="term" value="F:structural constituent of ribosome"/>
    <property type="evidence" value="ECO:0007669"/>
    <property type="project" value="InterPro"/>
</dbReference>
<keyword evidence="3" id="KW-0687">Ribonucleoprotein</keyword>